<dbReference type="OrthoDB" id="7914379at2"/>
<dbReference type="Proteomes" id="UP000033514">
    <property type="component" value="Unassembled WGS sequence"/>
</dbReference>
<dbReference type="SUPFAM" id="SSF46689">
    <property type="entry name" value="Homeodomain-like"/>
    <property type="match status" value="1"/>
</dbReference>
<accession>A0A0F5L9B7</accession>
<reference evidence="1 2" key="1">
    <citation type="submission" date="2015-03" db="EMBL/GenBank/DDBJ databases">
        <authorList>
            <person name="Hassan Y.I."/>
            <person name="Lepp D."/>
            <person name="Zhou T."/>
        </authorList>
    </citation>
    <scope>NUCLEOTIDE SEQUENCE [LARGE SCALE GENOMIC DNA]</scope>
    <source>
        <strain evidence="1 2">GH2-10</strain>
    </source>
</reference>
<dbReference type="InterPro" id="IPR036271">
    <property type="entry name" value="Tet_transcr_reg_TetR-rel_C_sf"/>
</dbReference>
<dbReference type="Gene3D" id="1.10.357.10">
    <property type="entry name" value="Tetracycline Repressor, domain 2"/>
    <property type="match status" value="1"/>
</dbReference>
<dbReference type="InterPro" id="IPR009057">
    <property type="entry name" value="Homeodomain-like_sf"/>
</dbReference>
<dbReference type="EMBL" id="LAJG01000022">
    <property type="protein sequence ID" value="KKB78202.1"/>
    <property type="molecule type" value="Genomic_DNA"/>
</dbReference>
<dbReference type="AlphaFoldDB" id="A0A0F5L9B7"/>
<dbReference type="SUPFAM" id="SSF48498">
    <property type="entry name" value="Tetracyclin repressor-like, C-terminal domain"/>
    <property type="match status" value="1"/>
</dbReference>
<sequence length="208" mass="21926">MPRTKGSRDRAFAEKRNALIGLARALLSSPAGRNASWREIAAACSVSVSTMNHYFADRGSLVAAIVELAESEGAPYLAMTREPSGPFAQSIADLVFMIAQGFTHGVLALQVIGLGEGFSAPGAAKAYLGHHLEPVLGAIATRLERHVALGEMVDTDVRFAAIALLSPLLVAHLHQSSLGGSQSHPMSLADFGTHHAAAFVRAYRTENA</sequence>
<dbReference type="PATRIC" id="fig|361041.3.peg.1582"/>
<name>A0A0F5L9B7_9HYPH</name>
<proteinExistence type="predicted"/>
<gene>
    <name evidence="1" type="ORF">VW35_11075</name>
</gene>
<dbReference type="STRING" id="361041.VW35_11075"/>
<protein>
    <submittedName>
        <fullName evidence="1">Uncharacterized protein</fullName>
    </submittedName>
</protein>
<evidence type="ECO:0000313" key="1">
    <source>
        <dbReference type="EMBL" id="KKB78202.1"/>
    </source>
</evidence>
<keyword evidence="2" id="KW-1185">Reference proteome</keyword>
<comment type="caution">
    <text evidence="1">The sequence shown here is derived from an EMBL/GenBank/DDBJ whole genome shotgun (WGS) entry which is preliminary data.</text>
</comment>
<dbReference type="RefSeq" id="WP_046143137.1">
    <property type="nucleotide sequence ID" value="NZ_LAJG01000022.1"/>
</dbReference>
<organism evidence="1 2">
    <name type="scientific">Devosia soli</name>
    <dbReference type="NCBI Taxonomy" id="361041"/>
    <lineage>
        <taxon>Bacteria</taxon>
        <taxon>Pseudomonadati</taxon>
        <taxon>Pseudomonadota</taxon>
        <taxon>Alphaproteobacteria</taxon>
        <taxon>Hyphomicrobiales</taxon>
        <taxon>Devosiaceae</taxon>
        <taxon>Devosia</taxon>
    </lineage>
</organism>
<evidence type="ECO:0000313" key="2">
    <source>
        <dbReference type="Proteomes" id="UP000033514"/>
    </source>
</evidence>